<organism evidence="6 7">
    <name type="scientific">Nitrincola lacisaponensis</name>
    <dbReference type="NCBI Taxonomy" id="267850"/>
    <lineage>
        <taxon>Bacteria</taxon>
        <taxon>Pseudomonadati</taxon>
        <taxon>Pseudomonadota</taxon>
        <taxon>Gammaproteobacteria</taxon>
        <taxon>Oceanospirillales</taxon>
        <taxon>Oceanospirillaceae</taxon>
        <taxon>Nitrincola</taxon>
    </lineage>
</organism>
<comment type="similarity">
    <text evidence="1">Belongs to the LysR transcriptional regulatory family.</text>
</comment>
<dbReference type="STRING" id="267850.ADINL_0783"/>
<dbReference type="GO" id="GO:0003700">
    <property type="term" value="F:DNA-binding transcription factor activity"/>
    <property type="evidence" value="ECO:0007669"/>
    <property type="project" value="InterPro"/>
</dbReference>
<evidence type="ECO:0000256" key="2">
    <source>
        <dbReference type="ARBA" id="ARBA00023015"/>
    </source>
</evidence>
<keyword evidence="3" id="KW-0238">DNA-binding</keyword>
<dbReference type="PROSITE" id="PS50931">
    <property type="entry name" value="HTH_LYSR"/>
    <property type="match status" value="1"/>
</dbReference>
<reference evidence="6 7" key="1">
    <citation type="journal article" date="2005" name="Int. J. Syst. Evol. Microbiol.">
        <title>Nitrincola lacisaponensis gen. nov., sp. nov., a novel alkaliphilic bacterium isolated from an alkaline, saline lake.</title>
        <authorList>
            <person name="Dimitriu P.A."/>
            <person name="Shukla S.K."/>
            <person name="Conradt J."/>
            <person name="Marquez M.C."/>
            <person name="Ventosa A."/>
            <person name="Maglia A."/>
            <person name="Peyton B.M."/>
            <person name="Pinkart H.C."/>
            <person name="Mormile M.R."/>
        </authorList>
    </citation>
    <scope>NUCLEOTIDE SEQUENCE [LARGE SCALE GENOMIC DNA]</scope>
    <source>
        <strain evidence="6 7">4CA</strain>
    </source>
</reference>
<dbReference type="PRINTS" id="PR00039">
    <property type="entry name" value="HTHLYSR"/>
</dbReference>
<dbReference type="AlphaFoldDB" id="A0A063Y5Z5"/>
<dbReference type="EMBL" id="JMSZ01000016">
    <property type="protein sequence ID" value="KDE40191.1"/>
    <property type="molecule type" value="Genomic_DNA"/>
</dbReference>
<dbReference type="PATRIC" id="fig|267850.7.peg.777"/>
<dbReference type="PANTHER" id="PTHR30126">
    <property type="entry name" value="HTH-TYPE TRANSCRIPTIONAL REGULATOR"/>
    <property type="match status" value="1"/>
</dbReference>
<dbReference type="Gene3D" id="3.40.190.10">
    <property type="entry name" value="Periplasmic binding protein-like II"/>
    <property type="match status" value="2"/>
</dbReference>
<dbReference type="SUPFAM" id="SSF53850">
    <property type="entry name" value="Periplasmic binding protein-like II"/>
    <property type="match status" value="1"/>
</dbReference>
<dbReference type="SUPFAM" id="SSF46785">
    <property type="entry name" value="Winged helix' DNA-binding domain"/>
    <property type="match status" value="1"/>
</dbReference>
<evidence type="ECO:0000256" key="3">
    <source>
        <dbReference type="ARBA" id="ARBA00023125"/>
    </source>
</evidence>
<evidence type="ECO:0000256" key="1">
    <source>
        <dbReference type="ARBA" id="ARBA00009437"/>
    </source>
</evidence>
<sequence length="302" mass="34064">MRITLQQIRVFAAVARHGNLTAAAAALYLTKGAVSQSLQQLESHLDTPLFDRVHPRLQLNQQGRRLLPMADELIERVGDIEHLFGQRADNLGALHIGASQTIGNYLLPHLLAEQGVNQHQSTQVTVTNTQNLCQMLMNFELDMALIEGQHTYQELVTTPWIQDTMIMIAAVDHPLAQRQSLSLDDLNHQAWVLREAASGSRQQFERRVRPELQQIDSVLELSSLESVLLAVERGLGISFISNLAAQDKLSMGRIRALNITQRFPRQLHLVWHKQKYLTGRLQFFCEFLQQWGASQGQGSSPE</sequence>
<evidence type="ECO:0000313" key="6">
    <source>
        <dbReference type="EMBL" id="KDE40191.1"/>
    </source>
</evidence>
<dbReference type="InterPro" id="IPR000847">
    <property type="entry name" value="LysR_HTH_N"/>
</dbReference>
<comment type="caution">
    <text evidence="6">The sequence shown here is derived from an EMBL/GenBank/DDBJ whole genome shotgun (WGS) entry which is preliminary data.</text>
</comment>
<dbReference type="Pfam" id="PF03466">
    <property type="entry name" value="LysR_substrate"/>
    <property type="match status" value="1"/>
</dbReference>
<evidence type="ECO:0000313" key="7">
    <source>
        <dbReference type="Proteomes" id="UP000027318"/>
    </source>
</evidence>
<evidence type="ECO:0000259" key="5">
    <source>
        <dbReference type="PROSITE" id="PS50931"/>
    </source>
</evidence>
<dbReference type="Proteomes" id="UP000027318">
    <property type="component" value="Unassembled WGS sequence"/>
</dbReference>
<evidence type="ECO:0000256" key="4">
    <source>
        <dbReference type="ARBA" id="ARBA00023163"/>
    </source>
</evidence>
<keyword evidence="7" id="KW-1185">Reference proteome</keyword>
<dbReference type="InterPro" id="IPR036390">
    <property type="entry name" value="WH_DNA-bd_sf"/>
</dbReference>
<dbReference type="InterPro" id="IPR036388">
    <property type="entry name" value="WH-like_DNA-bd_sf"/>
</dbReference>
<dbReference type="InterPro" id="IPR005119">
    <property type="entry name" value="LysR_subst-bd"/>
</dbReference>
<proteinExistence type="inferred from homology"/>
<dbReference type="OrthoDB" id="9808620at2"/>
<dbReference type="GO" id="GO:0000976">
    <property type="term" value="F:transcription cis-regulatory region binding"/>
    <property type="evidence" value="ECO:0007669"/>
    <property type="project" value="TreeGrafter"/>
</dbReference>
<gene>
    <name evidence="6" type="ORF">ADINL_0783</name>
</gene>
<dbReference type="PANTHER" id="PTHR30126:SF94">
    <property type="entry name" value="LYSR FAMILY TRANSCRIPTIONAL REGULATOR"/>
    <property type="match status" value="1"/>
</dbReference>
<name>A0A063Y5Z5_9GAMM</name>
<keyword evidence="4" id="KW-0804">Transcription</keyword>
<protein>
    <submittedName>
        <fullName evidence="6">Transcriptional regulator, LysR family</fullName>
    </submittedName>
</protein>
<keyword evidence="2" id="KW-0805">Transcription regulation</keyword>
<dbReference type="RefSeq" id="WP_036544170.1">
    <property type="nucleotide sequence ID" value="NZ_JMSZ01000016.1"/>
</dbReference>
<accession>A0A063Y5Z5</accession>
<dbReference type="Gene3D" id="1.10.10.10">
    <property type="entry name" value="Winged helix-like DNA-binding domain superfamily/Winged helix DNA-binding domain"/>
    <property type="match status" value="1"/>
</dbReference>
<dbReference type="Pfam" id="PF00126">
    <property type="entry name" value="HTH_1"/>
    <property type="match status" value="1"/>
</dbReference>
<feature type="domain" description="HTH lysR-type" evidence="5">
    <location>
        <begin position="3"/>
        <end position="60"/>
    </location>
</feature>